<dbReference type="Pfam" id="PF01455">
    <property type="entry name" value="HupF_HypC"/>
    <property type="match status" value="1"/>
</dbReference>
<protein>
    <recommendedName>
        <fullName evidence="4">Hydrogenase assembly chaperone hypC/hupF</fullName>
    </recommendedName>
</protein>
<reference evidence="2 3" key="1">
    <citation type="submission" date="2024-04" db="EMBL/GenBank/DDBJ databases">
        <title>Isolation and characterization of novel acetogenic strains of the genera Terrisporobacter and Acetoanaerobium.</title>
        <authorList>
            <person name="Boeer T."/>
            <person name="Schueler M.A."/>
            <person name="Lueschen A."/>
            <person name="Eysell L."/>
            <person name="Droege J."/>
            <person name="Heinemann M."/>
            <person name="Engelhardt L."/>
            <person name="Basen M."/>
            <person name="Daniel R."/>
        </authorList>
    </citation>
    <scope>NUCLEOTIDE SEQUENCE [LARGE SCALE GENOMIC DNA]</scope>
    <source>
        <strain evidence="2 3">ELB</strain>
    </source>
</reference>
<sequence>MCVAIPGKVIEIYEGESLIDFGKIKKRVNTFFIDNIQEGDYVLIHAGCAIEKVSEEEAIETMDIFKSISEEL</sequence>
<evidence type="ECO:0008006" key="4">
    <source>
        <dbReference type="Google" id="ProtNLM"/>
    </source>
</evidence>
<evidence type="ECO:0000313" key="2">
    <source>
        <dbReference type="EMBL" id="XAM41646.1"/>
    </source>
</evidence>
<dbReference type="Proteomes" id="UP001477947">
    <property type="component" value="Chromosome"/>
</dbReference>
<dbReference type="NCBIfam" id="TIGR00074">
    <property type="entry name" value="hypC_hupF"/>
    <property type="match status" value="1"/>
</dbReference>
<dbReference type="PANTHER" id="PTHR35177:SF2">
    <property type="entry name" value="HYDROGENASE MATURATION FACTOR HYBG"/>
    <property type="match status" value="1"/>
</dbReference>
<evidence type="ECO:0000256" key="1">
    <source>
        <dbReference type="ARBA" id="ARBA00006018"/>
    </source>
</evidence>
<comment type="similarity">
    <text evidence="1">Belongs to the HupF/HypC family.</text>
</comment>
<name>A0ABZ3FG01_9FIRM</name>
<evidence type="ECO:0000313" key="3">
    <source>
        <dbReference type="Proteomes" id="UP001477947"/>
    </source>
</evidence>
<proteinExistence type="inferred from homology"/>
<dbReference type="InterPro" id="IPR019812">
    <property type="entry name" value="Hydgase_assmbl_chp_CS"/>
</dbReference>
<dbReference type="PROSITE" id="PS01097">
    <property type="entry name" value="HUPF_HYPC"/>
    <property type="match status" value="1"/>
</dbReference>
<dbReference type="PRINTS" id="PR00445">
    <property type="entry name" value="HUPFHYPC"/>
</dbReference>
<dbReference type="SUPFAM" id="SSF159127">
    <property type="entry name" value="HupF/HypC-like"/>
    <property type="match status" value="1"/>
</dbReference>
<dbReference type="PANTHER" id="PTHR35177">
    <property type="entry name" value="HYDROGENASE MATURATION FACTOR HYBG"/>
    <property type="match status" value="1"/>
</dbReference>
<dbReference type="RefSeq" id="WP_343339520.1">
    <property type="nucleotide sequence ID" value="NZ_CP154622.1"/>
</dbReference>
<keyword evidence="3" id="KW-1185">Reference proteome</keyword>
<dbReference type="EMBL" id="CP154622">
    <property type="protein sequence ID" value="XAM41646.1"/>
    <property type="molecule type" value="Genomic_DNA"/>
</dbReference>
<organism evidence="2 3">
    <name type="scientific">Terrisporobacter petrolearius</name>
    <dbReference type="NCBI Taxonomy" id="1460447"/>
    <lineage>
        <taxon>Bacteria</taxon>
        <taxon>Bacillati</taxon>
        <taxon>Bacillota</taxon>
        <taxon>Clostridia</taxon>
        <taxon>Peptostreptococcales</taxon>
        <taxon>Peptostreptococcaceae</taxon>
        <taxon>Terrisporobacter</taxon>
    </lineage>
</organism>
<accession>A0ABZ3FG01</accession>
<dbReference type="Gene3D" id="2.30.30.140">
    <property type="match status" value="1"/>
</dbReference>
<dbReference type="InterPro" id="IPR001109">
    <property type="entry name" value="Hydrogenase_HupF/HypC"/>
</dbReference>
<gene>
    <name evidence="2" type="ORF">TPELB_19590</name>
</gene>